<organism evidence="12">
    <name type="scientific">Streptomyces tabacisoli</name>
    <dbReference type="NCBI Taxonomy" id="3156398"/>
    <lineage>
        <taxon>Bacteria</taxon>
        <taxon>Bacillati</taxon>
        <taxon>Actinomycetota</taxon>
        <taxon>Actinomycetes</taxon>
        <taxon>Kitasatosporales</taxon>
        <taxon>Streptomycetaceae</taxon>
        <taxon>Streptomyces</taxon>
    </lineage>
</organism>
<evidence type="ECO:0000256" key="4">
    <source>
        <dbReference type="ARBA" id="ARBA00022630"/>
    </source>
</evidence>
<evidence type="ECO:0000256" key="1">
    <source>
        <dbReference type="ARBA" id="ARBA00001946"/>
    </source>
</evidence>
<dbReference type="SUPFAM" id="SSF143631">
    <property type="entry name" value="ApbE-like"/>
    <property type="match status" value="1"/>
</dbReference>
<name>A0AAU8J3N2_9ACTN</name>
<keyword evidence="4" id="KW-0285">Flavoprotein</keyword>
<keyword evidence="7" id="KW-0274">FAD</keyword>
<dbReference type="PANTHER" id="PTHR30040:SF2">
    <property type="entry name" value="FAD:PROTEIN FMN TRANSFERASE"/>
    <property type="match status" value="1"/>
</dbReference>
<evidence type="ECO:0000256" key="5">
    <source>
        <dbReference type="ARBA" id="ARBA00022679"/>
    </source>
</evidence>
<comment type="cofactor">
    <cofactor evidence="1">
        <name>Mg(2+)</name>
        <dbReference type="ChEBI" id="CHEBI:18420"/>
    </cofactor>
</comment>
<evidence type="ECO:0000256" key="10">
    <source>
        <dbReference type="ARBA" id="ARBA00048540"/>
    </source>
</evidence>
<dbReference type="KEGG" id="stac:ABII15_07145"/>
<protein>
    <recommendedName>
        <fullName evidence="3">FAD:protein FMN transferase</fullName>
        <ecNumber evidence="2">2.7.1.180</ecNumber>
    </recommendedName>
    <alternativeName>
        <fullName evidence="9">Flavin transferase</fullName>
    </alternativeName>
</protein>
<proteinExistence type="predicted"/>
<dbReference type="EC" id="2.7.1.180" evidence="2"/>
<evidence type="ECO:0000313" key="12">
    <source>
        <dbReference type="EMBL" id="XCJ75552.1"/>
    </source>
</evidence>
<dbReference type="EMBL" id="CP159534">
    <property type="protein sequence ID" value="XCJ75552.1"/>
    <property type="molecule type" value="Genomic_DNA"/>
</dbReference>
<evidence type="ECO:0000256" key="7">
    <source>
        <dbReference type="ARBA" id="ARBA00022827"/>
    </source>
</evidence>
<evidence type="ECO:0000256" key="2">
    <source>
        <dbReference type="ARBA" id="ARBA00011955"/>
    </source>
</evidence>
<dbReference type="AlphaFoldDB" id="A0AAU8J3N2"/>
<keyword evidence="5 12" id="KW-0808">Transferase</keyword>
<evidence type="ECO:0000256" key="11">
    <source>
        <dbReference type="SAM" id="MobiDB-lite"/>
    </source>
</evidence>
<evidence type="ECO:0000256" key="9">
    <source>
        <dbReference type="ARBA" id="ARBA00031306"/>
    </source>
</evidence>
<feature type="region of interest" description="Disordered" evidence="11">
    <location>
        <begin position="227"/>
        <end position="254"/>
    </location>
</feature>
<keyword evidence="8" id="KW-0460">Magnesium</keyword>
<evidence type="ECO:0000256" key="8">
    <source>
        <dbReference type="ARBA" id="ARBA00022842"/>
    </source>
</evidence>
<dbReference type="Gene3D" id="3.10.520.10">
    <property type="entry name" value="ApbE-like domains"/>
    <property type="match status" value="2"/>
</dbReference>
<evidence type="ECO:0000256" key="6">
    <source>
        <dbReference type="ARBA" id="ARBA00022723"/>
    </source>
</evidence>
<feature type="compositionally biased region" description="Basic and acidic residues" evidence="11">
    <location>
        <begin position="234"/>
        <end position="254"/>
    </location>
</feature>
<dbReference type="Pfam" id="PF02424">
    <property type="entry name" value="ApbE"/>
    <property type="match status" value="2"/>
</dbReference>
<comment type="catalytic activity">
    <reaction evidence="10">
        <text>L-threonyl-[protein] + FAD = FMN-L-threonyl-[protein] + AMP + H(+)</text>
        <dbReference type="Rhea" id="RHEA:36847"/>
        <dbReference type="Rhea" id="RHEA-COMP:11060"/>
        <dbReference type="Rhea" id="RHEA-COMP:11061"/>
        <dbReference type="ChEBI" id="CHEBI:15378"/>
        <dbReference type="ChEBI" id="CHEBI:30013"/>
        <dbReference type="ChEBI" id="CHEBI:57692"/>
        <dbReference type="ChEBI" id="CHEBI:74257"/>
        <dbReference type="ChEBI" id="CHEBI:456215"/>
        <dbReference type="EC" id="2.7.1.180"/>
    </reaction>
</comment>
<dbReference type="GO" id="GO:0046872">
    <property type="term" value="F:metal ion binding"/>
    <property type="evidence" value="ECO:0007669"/>
    <property type="project" value="UniProtKB-KW"/>
</dbReference>
<reference evidence="12" key="1">
    <citation type="submission" date="2024-06" db="EMBL/GenBank/DDBJ databases">
        <title>Streptomyces sp. strain HUAS MG91 genome sequences.</title>
        <authorList>
            <person name="Mo P."/>
        </authorList>
    </citation>
    <scope>NUCLEOTIDE SEQUENCE</scope>
    <source>
        <strain evidence="12">HUAS MG91</strain>
    </source>
</reference>
<accession>A0AAU8J3N2</accession>
<sequence length="254" mass="26552">MGTVFSFTVRDSPTPPLRRALDDAEALLHHVDRVFSTYREDSAVSALVRGERVPDAWWPEVDEVLELCARAERESEGWFSARHSAALDPSGVVKGWAVERAARLLCDAGAAAVCVNGGGDVQLHGGPWRVGIAHPLEPGAVAAVVASAAGALAVATSGTAERGCHIVDPHTGRPPDGAPASLTVVYPGLTRADTVATAAYARGAGARAWLELLPDVAAFAVDADGTTWTTGRFDTGRDTDHGNGRETGRETGQK</sequence>
<dbReference type="InterPro" id="IPR024932">
    <property type="entry name" value="ApbE"/>
</dbReference>
<dbReference type="InterPro" id="IPR003374">
    <property type="entry name" value="ApbE-like_sf"/>
</dbReference>
<evidence type="ECO:0000256" key="3">
    <source>
        <dbReference type="ARBA" id="ARBA00016337"/>
    </source>
</evidence>
<dbReference type="RefSeq" id="WP_353946983.1">
    <property type="nucleotide sequence ID" value="NZ_CP159534.1"/>
</dbReference>
<gene>
    <name evidence="12" type="ORF">ABII15_07145</name>
</gene>
<keyword evidence="6" id="KW-0479">Metal-binding</keyword>
<dbReference type="PANTHER" id="PTHR30040">
    <property type="entry name" value="THIAMINE BIOSYNTHESIS LIPOPROTEIN APBE"/>
    <property type="match status" value="1"/>
</dbReference>
<dbReference type="GO" id="GO:0016740">
    <property type="term" value="F:transferase activity"/>
    <property type="evidence" value="ECO:0007669"/>
    <property type="project" value="UniProtKB-KW"/>
</dbReference>